<evidence type="ECO:0000256" key="2">
    <source>
        <dbReference type="ARBA" id="ARBA00004651"/>
    </source>
</evidence>
<dbReference type="InterPro" id="IPR014349">
    <property type="entry name" value="Rieske_Fe-S_prot"/>
</dbReference>
<keyword evidence="16 21" id="KW-0472">Membrane</keyword>
<dbReference type="Pfam" id="PF19297">
    <property type="entry name" value="QcrA_N"/>
    <property type="match status" value="1"/>
</dbReference>
<evidence type="ECO:0000256" key="12">
    <source>
        <dbReference type="ARBA" id="ARBA00022989"/>
    </source>
</evidence>
<comment type="similarity">
    <text evidence="3">Belongs to the Rieske iron-sulfur protein family.</text>
</comment>
<feature type="transmembrane region" description="Helical" evidence="21">
    <location>
        <begin position="96"/>
        <end position="117"/>
    </location>
</feature>
<evidence type="ECO:0000256" key="1">
    <source>
        <dbReference type="ARBA" id="ARBA00002494"/>
    </source>
</evidence>
<evidence type="ECO:0000256" key="3">
    <source>
        <dbReference type="ARBA" id="ARBA00010651"/>
    </source>
</evidence>
<keyword evidence="17" id="KW-1015">Disulfide bond</keyword>
<evidence type="ECO:0000256" key="20">
    <source>
        <dbReference type="ARBA" id="ARBA00034078"/>
    </source>
</evidence>
<dbReference type="SUPFAM" id="SSF50022">
    <property type="entry name" value="ISP domain"/>
    <property type="match status" value="1"/>
</dbReference>
<keyword evidence="15" id="KW-0411">Iron-sulfur</keyword>
<comment type="subcellular location">
    <subcellularLocation>
        <location evidence="2">Cell membrane</location>
        <topology evidence="2">Multi-pass membrane protein</topology>
    </subcellularLocation>
</comment>
<keyword evidence="12 21" id="KW-1133">Transmembrane helix</keyword>
<keyword evidence="14" id="KW-0408">Iron</keyword>
<keyword evidence="10" id="KW-0479">Metal-binding</keyword>
<dbReference type="InterPro" id="IPR045603">
    <property type="entry name" value="QcrA_N"/>
</dbReference>
<evidence type="ECO:0000313" key="23">
    <source>
        <dbReference type="EMBL" id="MCZ4549055.1"/>
    </source>
</evidence>
<feature type="domain" description="Rieske" evidence="22">
    <location>
        <begin position="273"/>
        <end position="367"/>
    </location>
</feature>
<evidence type="ECO:0000256" key="13">
    <source>
        <dbReference type="ARBA" id="ARBA00023002"/>
    </source>
</evidence>
<protein>
    <recommendedName>
        <fullName evidence="4">Cytochrome bc1 complex Rieske iron-sulfur subunit</fullName>
    </recommendedName>
    <alternativeName>
        <fullName evidence="18">Cytochrome bc1 reductase complex subunit QcrA</fullName>
    </alternativeName>
    <alternativeName>
        <fullName evidence="19">Rieske iron-sulfur protein</fullName>
    </alternativeName>
</protein>
<sequence>MSDQQKSAPTQDELDAMTNDELVKLGTNLDGVEVIHRRERFPEPGTKAEKRAERSVAFWFALSGISAIACFVIFLFNQWEFVMPGGDNYRAYLLNTPLLGITFGLSILAIGIGAVQFTKKFIPEEISVQDRHDGGSNETDKKTIVAELGDSLNTSTLPRRKMIIGAGLFGLGTFAVTGVVALLGGIIKNPWAEGKNSPLWHTGWSPIYNPPENPNETIFLRRDTGNPMSVVLVRPEDIDAGGMETVFPWRVSDGTGETEESRHKLIEGLRYISNPVMLIRLRPNDAAKAIKRQGQESFNYGDYYAYTKVCSHLGCPTSLFEQQTNRILCPCHQSQFDALEYGRPIFGPAARSLAQLPITVNEQGFMVAAGDFIEPVGPAFWERGKGKDRP</sequence>
<dbReference type="PANTHER" id="PTHR10134">
    <property type="entry name" value="CYTOCHROME B-C1 COMPLEX SUBUNIT RIESKE, MITOCHONDRIAL"/>
    <property type="match status" value="1"/>
</dbReference>
<evidence type="ECO:0000256" key="5">
    <source>
        <dbReference type="ARBA" id="ARBA00022448"/>
    </source>
</evidence>
<gene>
    <name evidence="23" type="ORF">O4213_03625</name>
</gene>
<dbReference type="PROSITE" id="PS51296">
    <property type="entry name" value="RIESKE"/>
    <property type="match status" value="1"/>
</dbReference>
<keyword evidence="8 21" id="KW-0812">Transmembrane</keyword>
<evidence type="ECO:0000256" key="10">
    <source>
        <dbReference type="ARBA" id="ARBA00022723"/>
    </source>
</evidence>
<evidence type="ECO:0000313" key="24">
    <source>
        <dbReference type="Proteomes" id="UP001067235"/>
    </source>
</evidence>
<dbReference type="Proteomes" id="UP001067235">
    <property type="component" value="Unassembled WGS sequence"/>
</dbReference>
<reference evidence="23" key="1">
    <citation type="submission" date="2022-12" db="EMBL/GenBank/DDBJ databases">
        <authorList>
            <person name="Krivoruchko A.V."/>
            <person name="Elkin A."/>
        </authorList>
    </citation>
    <scope>NUCLEOTIDE SEQUENCE</scope>
    <source>
        <strain evidence="23">IEGM 1388</strain>
    </source>
</reference>
<organism evidence="23 24">
    <name type="scientific">Gordonia rubripertincta</name>
    <name type="common">Rhodococcus corallinus</name>
    <dbReference type="NCBI Taxonomy" id="36822"/>
    <lineage>
        <taxon>Bacteria</taxon>
        <taxon>Bacillati</taxon>
        <taxon>Actinomycetota</taxon>
        <taxon>Actinomycetes</taxon>
        <taxon>Mycobacteriales</taxon>
        <taxon>Gordoniaceae</taxon>
        <taxon>Gordonia</taxon>
    </lineage>
</organism>
<keyword evidence="13" id="KW-0560">Oxidoreductase</keyword>
<dbReference type="Gene3D" id="2.102.10.10">
    <property type="entry name" value="Rieske [2Fe-2S] iron-sulphur domain"/>
    <property type="match status" value="1"/>
</dbReference>
<keyword evidence="24" id="KW-1185">Reference proteome</keyword>
<evidence type="ECO:0000256" key="18">
    <source>
        <dbReference type="ARBA" id="ARBA00029586"/>
    </source>
</evidence>
<dbReference type="Pfam" id="PF00355">
    <property type="entry name" value="Rieske"/>
    <property type="match status" value="1"/>
</dbReference>
<evidence type="ECO:0000259" key="22">
    <source>
        <dbReference type="PROSITE" id="PS51296"/>
    </source>
</evidence>
<dbReference type="InterPro" id="IPR017941">
    <property type="entry name" value="Rieske_2Fe-2S"/>
</dbReference>
<keyword evidence="6" id="KW-1003">Cell membrane</keyword>
<keyword evidence="5" id="KW-0813">Transport</keyword>
<feature type="transmembrane region" description="Helical" evidence="21">
    <location>
        <begin position="56"/>
        <end position="76"/>
    </location>
</feature>
<dbReference type="InterPro" id="IPR005805">
    <property type="entry name" value="Rieske_Fe-S_prot_C"/>
</dbReference>
<evidence type="ECO:0000256" key="15">
    <source>
        <dbReference type="ARBA" id="ARBA00023014"/>
    </source>
</evidence>
<evidence type="ECO:0000256" key="7">
    <source>
        <dbReference type="ARBA" id="ARBA00022660"/>
    </source>
</evidence>
<comment type="caution">
    <text evidence="23">The sequence shown here is derived from an EMBL/GenBank/DDBJ whole genome shotgun (WGS) entry which is preliminary data.</text>
</comment>
<evidence type="ECO:0000256" key="4">
    <source>
        <dbReference type="ARBA" id="ARBA00015816"/>
    </source>
</evidence>
<dbReference type="PRINTS" id="PR00162">
    <property type="entry name" value="RIESKE"/>
</dbReference>
<dbReference type="InterPro" id="IPR036922">
    <property type="entry name" value="Rieske_2Fe-2S_sf"/>
</dbReference>
<evidence type="ECO:0000256" key="21">
    <source>
        <dbReference type="SAM" id="Phobius"/>
    </source>
</evidence>
<dbReference type="EMBL" id="JAPWIE010000001">
    <property type="protein sequence ID" value="MCZ4549055.1"/>
    <property type="molecule type" value="Genomic_DNA"/>
</dbReference>
<keyword evidence="11" id="KW-0249">Electron transport</keyword>
<keyword evidence="9" id="KW-0001">2Fe-2S</keyword>
<proteinExistence type="inferred from homology"/>
<evidence type="ECO:0000256" key="14">
    <source>
        <dbReference type="ARBA" id="ARBA00023004"/>
    </source>
</evidence>
<dbReference type="RefSeq" id="WP_084837099.1">
    <property type="nucleotide sequence ID" value="NZ_JAPWIE010000001.1"/>
</dbReference>
<comment type="function">
    <text evidence="1">Iron-sulfur subunit of the cytochrome bc1 complex, an essential component of the respiratory electron transport chain required for ATP synthesis. The bc1 complex catalyzes the oxidation of menaquinol and the reduction of cytochrome c in the respiratory chain. The bc1 complex operates through a Q-cycle mechanism that couples electron transfer to generation of the proton gradient that drives ATP synthesis.</text>
</comment>
<evidence type="ECO:0000256" key="19">
    <source>
        <dbReference type="ARBA" id="ARBA00032409"/>
    </source>
</evidence>
<name>A0ABT4MQV2_GORRU</name>
<evidence type="ECO:0000256" key="6">
    <source>
        <dbReference type="ARBA" id="ARBA00022475"/>
    </source>
</evidence>
<evidence type="ECO:0000256" key="8">
    <source>
        <dbReference type="ARBA" id="ARBA00022692"/>
    </source>
</evidence>
<feature type="transmembrane region" description="Helical" evidence="21">
    <location>
        <begin position="163"/>
        <end position="187"/>
    </location>
</feature>
<evidence type="ECO:0000256" key="17">
    <source>
        <dbReference type="ARBA" id="ARBA00023157"/>
    </source>
</evidence>
<evidence type="ECO:0000256" key="16">
    <source>
        <dbReference type="ARBA" id="ARBA00023136"/>
    </source>
</evidence>
<evidence type="ECO:0000256" key="11">
    <source>
        <dbReference type="ARBA" id="ARBA00022982"/>
    </source>
</evidence>
<evidence type="ECO:0000256" key="9">
    <source>
        <dbReference type="ARBA" id="ARBA00022714"/>
    </source>
</evidence>
<dbReference type="CDD" id="cd03467">
    <property type="entry name" value="Rieske"/>
    <property type="match status" value="1"/>
</dbReference>
<comment type="cofactor">
    <cofactor evidence="20">
        <name>[2Fe-2S] cluster</name>
        <dbReference type="ChEBI" id="CHEBI:190135"/>
    </cofactor>
</comment>
<accession>A0ABT4MQV2</accession>
<keyword evidence="7" id="KW-0679">Respiratory chain</keyword>